<accession>A0A318K9N3</accession>
<evidence type="ECO:0000256" key="2">
    <source>
        <dbReference type="ARBA" id="ARBA00023125"/>
    </source>
</evidence>
<dbReference type="InterPro" id="IPR011711">
    <property type="entry name" value="GntR_C"/>
</dbReference>
<dbReference type="Gene3D" id="1.10.10.10">
    <property type="entry name" value="Winged helix-like DNA-binding domain superfamily/Winged helix DNA-binding domain"/>
    <property type="match status" value="1"/>
</dbReference>
<feature type="domain" description="HTH gntR-type" evidence="4">
    <location>
        <begin position="20"/>
        <end position="87"/>
    </location>
</feature>
<dbReference type="SMART" id="SM00895">
    <property type="entry name" value="FCD"/>
    <property type="match status" value="1"/>
</dbReference>
<evidence type="ECO:0000259" key="4">
    <source>
        <dbReference type="PROSITE" id="PS50949"/>
    </source>
</evidence>
<dbReference type="AlphaFoldDB" id="A0A318K9N3"/>
<keyword evidence="6" id="KW-1185">Reference proteome</keyword>
<dbReference type="PROSITE" id="PS50949">
    <property type="entry name" value="HTH_GNTR"/>
    <property type="match status" value="1"/>
</dbReference>
<dbReference type="SUPFAM" id="SSF46785">
    <property type="entry name" value="Winged helix' DNA-binding domain"/>
    <property type="match status" value="1"/>
</dbReference>
<dbReference type="SUPFAM" id="SSF48008">
    <property type="entry name" value="GntR ligand-binding domain-like"/>
    <property type="match status" value="1"/>
</dbReference>
<keyword evidence="1" id="KW-0805">Transcription regulation</keyword>
<evidence type="ECO:0000313" key="5">
    <source>
        <dbReference type="EMBL" id="PXX61083.1"/>
    </source>
</evidence>
<organism evidence="5 6">
    <name type="scientific">Nocardia tenerifensis</name>
    <dbReference type="NCBI Taxonomy" id="228006"/>
    <lineage>
        <taxon>Bacteria</taxon>
        <taxon>Bacillati</taxon>
        <taxon>Actinomycetota</taxon>
        <taxon>Actinomycetes</taxon>
        <taxon>Mycobacteriales</taxon>
        <taxon>Nocardiaceae</taxon>
        <taxon>Nocardia</taxon>
    </lineage>
</organism>
<dbReference type="InterPro" id="IPR000524">
    <property type="entry name" value="Tscrpt_reg_HTH_GntR"/>
</dbReference>
<dbReference type="PANTHER" id="PTHR43537">
    <property type="entry name" value="TRANSCRIPTIONAL REGULATOR, GNTR FAMILY"/>
    <property type="match status" value="1"/>
</dbReference>
<dbReference type="GO" id="GO:0003700">
    <property type="term" value="F:DNA-binding transcription factor activity"/>
    <property type="evidence" value="ECO:0007669"/>
    <property type="project" value="InterPro"/>
</dbReference>
<dbReference type="Proteomes" id="UP000247569">
    <property type="component" value="Unassembled WGS sequence"/>
</dbReference>
<dbReference type="Pfam" id="PF00392">
    <property type="entry name" value="GntR"/>
    <property type="match status" value="1"/>
</dbReference>
<keyword evidence="2" id="KW-0238">DNA-binding</keyword>
<evidence type="ECO:0000313" key="6">
    <source>
        <dbReference type="Proteomes" id="UP000247569"/>
    </source>
</evidence>
<dbReference type="Gene3D" id="1.20.120.530">
    <property type="entry name" value="GntR ligand-binding domain-like"/>
    <property type="match status" value="1"/>
</dbReference>
<dbReference type="InterPro" id="IPR036388">
    <property type="entry name" value="WH-like_DNA-bd_sf"/>
</dbReference>
<evidence type="ECO:0000256" key="1">
    <source>
        <dbReference type="ARBA" id="ARBA00023015"/>
    </source>
</evidence>
<evidence type="ECO:0000256" key="3">
    <source>
        <dbReference type="ARBA" id="ARBA00023163"/>
    </source>
</evidence>
<dbReference type="SMART" id="SM00345">
    <property type="entry name" value="HTH_GNTR"/>
    <property type="match status" value="1"/>
</dbReference>
<dbReference type="PRINTS" id="PR00035">
    <property type="entry name" value="HTHGNTR"/>
</dbReference>
<dbReference type="InterPro" id="IPR036390">
    <property type="entry name" value="WH_DNA-bd_sf"/>
</dbReference>
<comment type="caution">
    <text evidence="5">The sequence shown here is derived from an EMBL/GenBank/DDBJ whole genome shotgun (WGS) entry which is preliminary data.</text>
</comment>
<reference evidence="5 6" key="1">
    <citation type="submission" date="2018-05" db="EMBL/GenBank/DDBJ databases">
        <title>Genomic Encyclopedia of Type Strains, Phase IV (KMG-IV): sequencing the most valuable type-strain genomes for metagenomic binning, comparative biology and taxonomic classification.</title>
        <authorList>
            <person name="Goeker M."/>
        </authorList>
    </citation>
    <scope>NUCLEOTIDE SEQUENCE [LARGE SCALE GENOMIC DNA]</scope>
    <source>
        <strain evidence="5 6">DSM 44704</strain>
    </source>
</reference>
<sequence length="252" mass="27073">MSARHRPIMAALGHISVPQTQSRSVIESTLSEAILNGTIRPGTPLRQEELAEVFGVSRMPVREALIQLEAKGLVRLRTGKGAVAVNIDPVDFLETYDLRLIIEPAALELSIPNLTDADIHETRSLARRLDTETDPVTVGRLNTEFHMSLCRKATNYRLLKLVRAALEEEEQIIRLHLAGLGADAIGQAEHHALADAAEARDAAAATAVLHRHLTAAADTLRDYLTACGGSLGERAVPAGSAPFAPAGLVRPS</sequence>
<dbReference type="PANTHER" id="PTHR43537:SF41">
    <property type="entry name" value="TRANSCRIPTIONAL REGULATORY PROTEIN"/>
    <property type="match status" value="1"/>
</dbReference>
<dbReference type="Pfam" id="PF07729">
    <property type="entry name" value="FCD"/>
    <property type="match status" value="1"/>
</dbReference>
<dbReference type="CDD" id="cd07377">
    <property type="entry name" value="WHTH_GntR"/>
    <property type="match status" value="1"/>
</dbReference>
<name>A0A318K9N3_9NOCA</name>
<protein>
    <submittedName>
        <fullName evidence="5">GntR family transcriptional regulator</fullName>
    </submittedName>
</protein>
<proteinExistence type="predicted"/>
<dbReference type="GO" id="GO:0003677">
    <property type="term" value="F:DNA binding"/>
    <property type="evidence" value="ECO:0007669"/>
    <property type="project" value="UniProtKB-KW"/>
</dbReference>
<dbReference type="InterPro" id="IPR008920">
    <property type="entry name" value="TF_FadR/GntR_C"/>
</dbReference>
<keyword evidence="3" id="KW-0804">Transcription</keyword>
<gene>
    <name evidence="5" type="ORF">DFR70_109274</name>
</gene>
<dbReference type="EMBL" id="QJKF01000009">
    <property type="protein sequence ID" value="PXX61083.1"/>
    <property type="molecule type" value="Genomic_DNA"/>
</dbReference>